<dbReference type="PANTHER" id="PTHR36482">
    <property type="entry name" value="OSJNBA0024J22.15 PROTEIN"/>
    <property type="match status" value="1"/>
</dbReference>
<proteinExistence type="predicted"/>
<evidence type="ECO:0000313" key="1">
    <source>
        <dbReference type="EMBL" id="GMJ14225.1"/>
    </source>
</evidence>
<keyword evidence="2" id="KW-1185">Reference proteome</keyword>
<dbReference type="EMBL" id="BSYR01000069">
    <property type="protein sequence ID" value="GMJ14225.1"/>
    <property type="molecule type" value="Genomic_DNA"/>
</dbReference>
<sequence>MNTPNGQWGVFLHVGDESAGAVVYRGKNKDGQDCDWMQAWRNTMKSNKAYSEVRGVDHWKFKHAGVWAVVAEKMGDSNLMNVEKHDGGCSIVTVGRAPTSIYEAVLTHPNISPF</sequence>
<reference evidence="1" key="1">
    <citation type="submission" date="2023-05" db="EMBL/GenBank/DDBJ databases">
        <title>Genome and transcriptome analyses reveal genes involved in the formation of fine ridges on petal epidermal cells in Hibiscus trionum.</title>
        <authorList>
            <person name="Koshimizu S."/>
            <person name="Masuda S."/>
            <person name="Ishii T."/>
            <person name="Shirasu K."/>
            <person name="Hoshino A."/>
            <person name="Arita M."/>
        </authorList>
    </citation>
    <scope>NUCLEOTIDE SEQUENCE</scope>
    <source>
        <strain evidence="1">Hamamatsu line</strain>
    </source>
</reference>
<dbReference type="OrthoDB" id="2617878at2759"/>
<dbReference type="InterPro" id="IPR053085">
    <property type="entry name" value="Jasmonate-induced_protein"/>
</dbReference>
<dbReference type="Proteomes" id="UP001165190">
    <property type="component" value="Unassembled WGS sequence"/>
</dbReference>
<protein>
    <submittedName>
        <fullName evidence="1">Uncharacterized protein</fullName>
    </submittedName>
</protein>
<dbReference type="Pfam" id="PF21230">
    <property type="entry name" value="Nakanori"/>
    <property type="match status" value="1"/>
</dbReference>
<dbReference type="PANTHER" id="PTHR36482:SF5">
    <property type="entry name" value="23 KDA JASMONATE-INDUCED PROTEIN-LIKE"/>
    <property type="match status" value="1"/>
</dbReference>
<comment type="caution">
    <text evidence="1">The sequence shown here is derived from an EMBL/GenBank/DDBJ whole genome shotgun (WGS) entry which is preliminary data.</text>
</comment>
<dbReference type="InterPro" id="IPR049065">
    <property type="entry name" value="Nakanori"/>
</dbReference>
<gene>
    <name evidence="1" type="ORF">HRI_005091700</name>
</gene>
<evidence type="ECO:0000313" key="2">
    <source>
        <dbReference type="Proteomes" id="UP001165190"/>
    </source>
</evidence>
<name>A0A9W7JGR2_HIBTR</name>
<organism evidence="1 2">
    <name type="scientific">Hibiscus trionum</name>
    <name type="common">Flower of an hour</name>
    <dbReference type="NCBI Taxonomy" id="183268"/>
    <lineage>
        <taxon>Eukaryota</taxon>
        <taxon>Viridiplantae</taxon>
        <taxon>Streptophyta</taxon>
        <taxon>Embryophyta</taxon>
        <taxon>Tracheophyta</taxon>
        <taxon>Spermatophyta</taxon>
        <taxon>Magnoliopsida</taxon>
        <taxon>eudicotyledons</taxon>
        <taxon>Gunneridae</taxon>
        <taxon>Pentapetalae</taxon>
        <taxon>rosids</taxon>
        <taxon>malvids</taxon>
        <taxon>Malvales</taxon>
        <taxon>Malvaceae</taxon>
        <taxon>Malvoideae</taxon>
        <taxon>Hibiscus</taxon>
    </lineage>
</organism>
<dbReference type="AlphaFoldDB" id="A0A9W7JGR2"/>
<accession>A0A9W7JGR2</accession>